<protein>
    <submittedName>
        <fullName evidence="1">Uncharacterized protein</fullName>
    </submittedName>
</protein>
<sequence length="47" mass="5178">MDNENNVDNELFENNAYEAPALVDLGDYTELTKGVGPALLDFFVALD</sequence>
<proteinExistence type="predicted"/>
<accession>A0A919JPJ4</accession>
<dbReference type="AlphaFoldDB" id="A0A919JPJ4"/>
<evidence type="ECO:0000313" key="1">
    <source>
        <dbReference type="EMBL" id="GIE54431.1"/>
    </source>
</evidence>
<dbReference type="NCBIfam" id="NF033521">
    <property type="entry name" value="lasso_leader_L3"/>
    <property type="match status" value="1"/>
</dbReference>
<comment type="caution">
    <text evidence="1">The sequence shown here is derived from an EMBL/GenBank/DDBJ whole genome shotgun (WGS) entry which is preliminary data.</text>
</comment>
<name>A0A919JPJ4_9ACTN</name>
<dbReference type="EMBL" id="BOMQ01000102">
    <property type="protein sequence ID" value="GIE54431.1"/>
    <property type="molecule type" value="Genomic_DNA"/>
</dbReference>
<reference evidence="1" key="1">
    <citation type="submission" date="2021-01" db="EMBL/GenBank/DDBJ databases">
        <title>Whole genome shotgun sequence of Actinoplanes nipponensis NBRC 14063.</title>
        <authorList>
            <person name="Komaki H."/>
            <person name="Tamura T."/>
        </authorList>
    </citation>
    <scope>NUCLEOTIDE SEQUENCE</scope>
    <source>
        <strain evidence="1">NBRC 14063</strain>
    </source>
</reference>
<evidence type="ECO:0000313" key="2">
    <source>
        <dbReference type="Proteomes" id="UP000647172"/>
    </source>
</evidence>
<organism evidence="1 2">
    <name type="scientific">Actinoplanes nipponensis</name>
    <dbReference type="NCBI Taxonomy" id="135950"/>
    <lineage>
        <taxon>Bacteria</taxon>
        <taxon>Bacillati</taxon>
        <taxon>Actinomycetota</taxon>
        <taxon>Actinomycetes</taxon>
        <taxon>Micromonosporales</taxon>
        <taxon>Micromonosporaceae</taxon>
        <taxon>Actinoplanes</taxon>
    </lineage>
</organism>
<dbReference type="Proteomes" id="UP000647172">
    <property type="component" value="Unassembled WGS sequence"/>
</dbReference>
<dbReference type="RefSeq" id="WP_203777239.1">
    <property type="nucleotide sequence ID" value="NZ_BAAAYJ010000090.1"/>
</dbReference>
<keyword evidence="2" id="KW-1185">Reference proteome</keyword>
<gene>
    <name evidence="1" type="ORF">Ani05nite_79650</name>
</gene>